<evidence type="ECO:0000313" key="2">
    <source>
        <dbReference type="Proteomes" id="UP000664303"/>
    </source>
</evidence>
<sequence>MMARRGWLVVALVSLLGACGGNDDPVLEEINEDLEVDIDRFSLNKSELYPGETVHVRWRTEPAGAFIFDARLYISRDDILSGDDKRVVNEECGVEYNDHCAATVDVKFECKFLSDNSFDCKEDGDMLQRNDLTDYFDQLPFEGYLILELCGEENCDKRAKALTFY</sequence>
<dbReference type="RefSeq" id="WP_206559467.1">
    <property type="nucleotide sequence ID" value="NZ_JAFKCZ010000004.1"/>
</dbReference>
<dbReference type="Proteomes" id="UP000664303">
    <property type="component" value="Unassembled WGS sequence"/>
</dbReference>
<comment type="caution">
    <text evidence="1">The sequence shown here is derived from an EMBL/GenBank/DDBJ whole genome shotgun (WGS) entry which is preliminary data.</text>
</comment>
<dbReference type="AlphaFoldDB" id="A0A939DEH9"/>
<protein>
    <submittedName>
        <fullName evidence="1">Uncharacterized protein</fullName>
    </submittedName>
</protein>
<reference evidence="1" key="1">
    <citation type="submission" date="2021-02" db="EMBL/GenBank/DDBJ databases">
        <title>PHA producing bacteria isolated from coastal sediment in Guangdong, Shenzhen.</title>
        <authorList>
            <person name="Zheng W."/>
            <person name="Yu S."/>
            <person name="Huang Y."/>
        </authorList>
    </citation>
    <scope>NUCLEOTIDE SEQUENCE</scope>
    <source>
        <strain evidence="1">TN14-10</strain>
    </source>
</reference>
<accession>A0A939DEH9</accession>
<keyword evidence="2" id="KW-1185">Reference proteome</keyword>
<evidence type="ECO:0000313" key="1">
    <source>
        <dbReference type="EMBL" id="MBN7796017.1"/>
    </source>
</evidence>
<name>A0A939DEH9_9GAMM</name>
<proteinExistence type="predicted"/>
<dbReference type="PROSITE" id="PS51257">
    <property type="entry name" value="PROKAR_LIPOPROTEIN"/>
    <property type="match status" value="1"/>
</dbReference>
<gene>
    <name evidence="1" type="ORF">JYP50_05425</name>
</gene>
<dbReference type="EMBL" id="JAFKCZ010000004">
    <property type="protein sequence ID" value="MBN7796017.1"/>
    <property type="molecule type" value="Genomic_DNA"/>
</dbReference>
<organism evidence="1 2">
    <name type="scientific">Parahaliea mediterranea</name>
    <dbReference type="NCBI Taxonomy" id="651086"/>
    <lineage>
        <taxon>Bacteria</taxon>
        <taxon>Pseudomonadati</taxon>
        <taxon>Pseudomonadota</taxon>
        <taxon>Gammaproteobacteria</taxon>
        <taxon>Cellvibrionales</taxon>
        <taxon>Halieaceae</taxon>
        <taxon>Parahaliea</taxon>
    </lineage>
</organism>